<keyword evidence="2 7" id="KW-0819">tRNA processing</keyword>
<comment type="caution">
    <text evidence="9">The sequence shown here is derived from an EMBL/GenBank/DDBJ whole genome shotgun (WGS) entry which is preliminary data.</text>
</comment>
<sequence length="376" mass="41377">MQTTYPHLEKVNILAIESSCDETGVAIYNGARGLIANQLFSQVDLHALYGGVVPELASRDHIKRVQPLVDDALKEAGLTLEQITAIAYTAGPGLIGALLVGATYAKTLARGLNIPAIEINHLEGHLLAPFLEDEKPEFPLLAVLISGGHSQFVYAQDYHHYQVLGQSVDDAVGEAFDKTAKLLGLPYPGGRLLSELAEKGNPDFSFAAPMINRPGVDLSFSGLKTAALNKILELQAQNPEGQLSEQNKADVAKAFENTVVRTFLIKIKRCVEQIHQEQGFWIKNILMVGGVSANKTLRAELSKEFNRRGVKFFYARPSFCVDNGAMIAMAGFAKYIRLFGTQECQPTYAQGQEFSCNQVRSRWSLEELKDEPQRQK</sequence>
<evidence type="ECO:0000256" key="7">
    <source>
        <dbReference type="HAMAP-Rule" id="MF_01445"/>
    </source>
</evidence>
<keyword evidence="7" id="KW-0963">Cytoplasm</keyword>
<dbReference type="EMBL" id="NRJF01000027">
    <property type="protein sequence ID" value="RIY37947.1"/>
    <property type="molecule type" value="Genomic_DNA"/>
</dbReference>
<evidence type="ECO:0000256" key="3">
    <source>
        <dbReference type="ARBA" id="ARBA00022723"/>
    </source>
</evidence>
<accession>A0A3A1YPJ1</accession>
<feature type="binding site" evidence="7">
    <location>
        <position position="190"/>
    </location>
    <ligand>
        <name>substrate</name>
    </ligand>
</feature>
<evidence type="ECO:0000313" key="10">
    <source>
        <dbReference type="Proteomes" id="UP000265964"/>
    </source>
</evidence>
<reference evidence="9 10" key="1">
    <citation type="submission" date="2017-08" db="EMBL/GenBank/DDBJ databases">
        <title>Reclassification of Bisgaard taxon 37 and 44.</title>
        <authorList>
            <person name="Christensen H."/>
        </authorList>
    </citation>
    <scope>NUCLEOTIDE SEQUENCE [LARGE SCALE GENOMIC DNA]</scope>
    <source>
        <strain evidence="9 10">EEAB3T1</strain>
    </source>
</reference>
<keyword evidence="1 7" id="KW-0808">Transferase</keyword>
<dbReference type="GO" id="GO:0005737">
    <property type="term" value="C:cytoplasm"/>
    <property type="evidence" value="ECO:0007669"/>
    <property type="project" value="UniProtKB-SubCell"/>
</dbReference>
<evidence type="ECO:0000256" key="5">
    <source>
        <dbReference type="ARBA" id="ARBA00023315"/>
    </source>
</evidence>
<dbReference type="Pfam" id="PF00814">
    <property type="entry name" value="TsaD"/>
    <property type="match status" value="1"/>
</dbReference>
<keyword evidence="5 7" id="KW-0012">Acyltransferase</keyword>
<feature type="binding site" evidence="7">
    <location>
        <position position="322"/>
    </location>
    <ligand>
        <name>Fe cation</name>
        <dbReference type="ChEBI" id="CHEBI:24875"/>
    </ligand>
</feature>
<dbReference type="EC" id="2.3.1.234" evidence="7"/>
<comment type="similarity">
    <text evidence="7">Belongs to the KAE1 / TsaD family.</text>
</comment>
<evidence type="ECO:0000256" key="4">
    <source>
        <dbReference type="ARBA" id="ARBA00023004"/>
    </source>
</evidence>
<comment type="function">
    <text evidence="7">Required for the formation of a threonylcarbamoyl group on adenosine at position 37 (t(6)A37) in tRNAs that read codons beginning with adenine. Is involved in the transfer of the threonylcarbamoyl moiety of threonylcarbamoyl-AMP (TC-AMP) to the N6 group of A37, together with TsaE and TsaB. TsaD likely plays a direct catalytic role in this reaction.</text>
</comment>
<evidence type="ECO:0000259" key="8">
    <source>
        <dbReference type="Pfam" id="PF00814"/>
    </source>
</evidence>
<comment type="subcellular location">
    <subcellularLocation>
        <location evidence="7">Cytoplasm</location>
    </subcellularLocation>
</comment>
<dbReference type="PANTHER" id="PTHR11735:SF6">
    <property type="entry name" value="TRNA N6-ADENOSINE THREONYLCARBAMOYLTRANSFERASE, MITOCHONDRIAL"/>
    <property type="match status" value="1"/>
</dbReference>
<feature type="binding site" evidence="7">
    <location>
        <position position="294"/>
    </location>
    <ligand>
        <name>substrate</name>
    </ligand>
</feature>
<comment type="catalytic activity">
    <reaction evidence="6 7">
        <text>L-threonylcarbamoyladenylate + adenosine(37) in tRNA = N(6)-L-threonylcarbamoyladenosine(37) in tRNA + AMP + H(+)</text>
        <dbReference type="Rhea" id="RHEA:37059"/>
        <dbReference type="Rhea" id="RHEA-COMP:10162"/>
        <dbReference type="Rhea" id="RHEA-COMP:10163"/>
        <dbReference type="ChEBI" id="CHEBI:15378"/>
        <dbReference type="ChEBI" id="CHEBI:73682"/>
        <dbReference type="ChEBI" id="CHEBI:74411"/>
        <dbReference type="ChEBI" id="CHEBI:74418"/>
        <dbReference type="ChEBI" id="CHEBI:456215"/>
        <dbReference type="EC" id="2.3.1.234"/>
    </reaction>
</comment>
<evidence type="ECO:0000313" key="9">
    <source>
        <dbReference type="EMBL" id="RIY37947.1"/>
    </source>
</evidence>
<evidence type="ECO:0000256" key="1">
    <source>
        <dbReference type="ARBA" id="ARBA00022679"/>
    </source>
</evidence>
<dbReference type="Proteomes" id="UP000265964">
    <property type="component" value="Unassembled WGS sequence"/>
</dbReference>
<comment type="caution">
    <text evidence="7">Lacks conserved residue(s) required for the propagation of feature annotation.</text>
</comment>
<dbReference type="NCBIfam" id="TIGR00329">
    <property type="entry name" value="gcp_kae1"/>
    <property type="match status" value="1"/>
</dbReference>
<dbReference type="FunFam" id="3.30.420.40:FF:000012">
    <property type="entry name" value="tRNA N6-adenosine threonylcarbamoyltransferase"/>
    <property type="match status" value="1"/>
</dbReference>
<feature type="binding site" evidence="7">
    <location>
        <begin position="144"/>
        <end position="148"/>
    </location>
    <ligand>
        <name>substrate</name>
    </ligand>
</feature>
<keyword evidence="3 7" id="KW-0479">Metal-binding</keyword>
<dbReference type="OrthoDB" id="9806197at2"/>
<protein>
    <recommendedName>
        <fullName evidence="7">tRNA N6-adenosine threonylcarbamoyltransferase</fullName>
        <ecNumber evidence="7">2.3.1.234</ecNumber>
    </recommendedName>
    <alternativeName>
        <fullName evidence="7">N6-L-threonylcarbamoyladenine synthase</fullName>
        <shortName evidence="7">t(6)A synthase</shortName>
    </alternativeName>
    <alternativeName>
        <fullName evidence="7">t(6)A37 threonylcarbamoyladenosine biosynthesis protein TsaD</fullName>
    </alternativeName>
    <alternativeName>
        <fullName evidence="7">tRNA threonylcarbamoyladenosine biosynthesis protein TsaD</fullName>
    </alternativeName>
</protein>
<dbReference type="InterPro" id="IPR022450">
    <property type="entry name" value="TsaD"/>
</dbReference>
<dbReference type="InterPro" id="IPR000905">
    <property type="entry name" value="Gcp-like_dom"/>
</dbReference>
<feature type="binding site" evidence="7">
    <location>
        <position position="177"/>
    </location>
    <ligand>
        <name>substrate</name>
    </ligand>
</feature>
<feature type="binding site" evidence="7">
    <location>
        <position position="121"/>
    </location>
    <ligand>
        <name>Fe cation</name>
        <dbReference type="ChEBI" id="CHEBI:24875"/>
    </ligand>
</feature>
<keyword evidence="10" id="KW-1185">Reference proteome</keyword>
<dbReference type="AlphaFoldDB" id="A0A3A1YPJ1"/>
<dbReference type="Gene3D" id="3.30.420.40">
    <property type="match status" value="2"/>
</dbReference>
<dbReference type="InterPro" id="IPR017861">
    <property type="entry name" value="KAE1/TsaD"/>
</dbReference>
<gene>
    <name evidence="7 9" type="primary">tsaD</name>
    <name evidence="9" type="ORF">CKF59_01070</name>
</gene>
<dbReference type="InterPro" id="IPR043129">
    <property type="entry name" value="ATPase_NBD"/>
</dbReference>
<dbReference type="HAMAP" id="MF_01445">
    <property type="entry name" value="TsaD"/>
    <property type="match status" value="1"/>
</dbReference>
<feature type="domain" description="Gcp-like" evidence="8">
    <location>
        <begin position="34"/>
        <end position="328"/>
    </location>
</feature>
<evidence type="ECO:0000256" key="6">
    <source>
        <dbReference type="ARBA" id="ARBA00048117"/>
    </source>
</evidence>
<dbReference type="SUPFAM" id="SSF53067">
    <property type="entry name" value="Actin-like ATPase domain"/>
    <property type="match status" value="1"/>
</dbReference>
<feature type="binding site" evidence="7">
    <location>
        <position position="125"/>
    </location>
    <ligand>
        <name>Fe cation</name>
        <dbReference type="ChEBI" id="CHEBI:24875"/>
    </ligand>
</feature>
<dbReference type="CDD" id="cd24133">
    <property type="entry name" value="ASKHA_NBD_TsaD_bac"/>
    <property type="match status" value="1"/>
</dbReference>
<dbReference type="RefSeq" id="WP_119534137.1">
    <property type="nucleotide sequence ID" value="NZ_NRJF01000027.1"/>
</dbReference>
<dbReference type="GO" id="GO:0002949">
    <property type="term" value="P:tRNA threonylcarbamoyladenosine modification"/>
    <property type="evidence" value="ECO:0007669"/>
    <property type="project" value="UniProtKB-UniRule"/>
</dbReference>
<dbReference type="GO" id="GO:0005506">
    <property type="term" value="F:iron ion binding"/>
    <property type="evidence" value="ECO:0007669"/>
    <property type="project" value="UniProtKB-UniRule"/>
</dbReference>
<organism evidence="9 10">
    <name type="scientific">Psittacicella gerlachiana</name>
    <dbReference type="NCBI Taxonomy" id="2028574"/>
    <lineage>
        <taxon>Bacteria</taxon>
        <taxon>Pseudomonadati</taxon>
        <taxon>Pseudomonadota</taxon>
        <taxon>Gammaproteobacteria</taxon>
        <taxon>Pasteurellales</taxon>
        <taxon>Psittacicellaceae</taxon>
        <taxon>Psittacicella</taxon>
    </lineage>
</organism>
<dbReference type="GO" id="GO:0061711">
    <property type="term" value="F:tRNA N(6)-L-threonylcarbamoyladenine synthase activity"/>
    <property type="evidence" value="ECO:0007669"/>
    <property type="project" value="UniProtKB-EC"/>
</dbReference>
<dbReference type="InterPro" id="IPR017860">
    <property type="entry name" value="Peptidase_M22_CS"/>
</dbReference>
<evidence type="ECO:0000256" key="2">
    <source>
        <dbReference type="ARBA" id="ARBA00022694"/>
    </source>
</evidence>
<comment type="cofactor">
    <cofactor evidence="7">
        <name>Fe(2+)</name>
        <dbReference type="ChEBI" id="CHEBI:29033"/>
    </cofactor>
    <text evidence="7">Binds 1 Fe(2+) ion per subunit.</text>
</comment>
<dbReference type="PRINTS" id="PR00789">
    <property type="entry name" value="OSIALOPTASE"/>
</dbReference>
<name>A0A3A1YPJ1_9GAMM</name>
<keyword evidence="4 7" id="KW-0408">Iron</keyword>
<dbReference type="PANTHER" id="PTHR11735">
    <property type="entry name" value="TRNA N6-ADENOSINE THREONYLCARBAMOYLTRANSFERASE"/>
    <property type="match status" value="1"/>
</dbReference>
<dbReference type="PROSITE" id="PS01016">
    <property type="entry name" value="GLYCOPROTEASE"/>
    <property type="match status" value="1"/>
</dbReference>
<proteinExistence type="inferred from homology"/>
<dbReference type="NCBIfam" id="TIGR03723">
    <property type="entry name" value="T6A_TsaD_YgjD"/>
    <property type="match status" value="1"/>
</dbReference>